<gene>
    <name evidence="5" type="ORF">ULVI_01910</name>
</gene>
<dbReference type="PANTHER" id="PTHR44858">
    <property type="entry name" value="TETRATRICOPEPTIDE REPEAT PROTEIN 6"/>
    <property type="match status" value="1"/>
</dbReference>
<dbReference type="AlphaFoldDB" id="A0A167JRP6"/>
<dbReference type="PROSITE" id="PS50293">
    <property type="entry name" value="TPR_REGION"/>
    <property type="match status" value="1"/>
</dbReference>
<keyword evidence="4" id="KW-0472">Membrane</keyword>
<feature type="repeat" description="TPR" evidence="3">
    <location>
        <begin position="52"/>
        <end position="85"/>
    </location>
</feature>
<dbReference type="Pfam" id="PF13181">
    <property type="entry name" value="TPR_8"/>
    <property type="match status" value="1"/>
</dbReference>
<keyword evidence="4" id="KW-0812">Transmembrane</keyword>
<organism evidence="5 6">
    <name type="scientific">Cochleicola gelatinilyticus</name>
    <dbReference type="NCBI Taxonomy" id="1763537"/>
    <lineage>
        <taxon>Bacteria</taxon>
        <taxon>Pseudomonadati</taxon>
        <taxon>Bacteroidota</taxon>
        <taxon>Flavobacteriia</taxon>
        <taxon>Flavobacteriales</taxon>
        <taxon>Flavobacteriaceae</taxon>
        <taxon>Cochleicola</taxon>
    </lineage>
</organism>
<dbReference type="PROSITE" id="PS50005">
    <property type="entry name" value="TPR"/>
    <property type="match status" value="2"/>
</dbReference>
<keyword evidence="1" id="KW-0677">Repeat</keyword>
<evidence type="ECO:0000256" key="3">
    <source>
        <dbReference type="PROSITE-ProRule" id="PRU00339"/>
    </source>
</evidence>
<feature type="repeat" description="TPR" evidence="3">
    <location>
        <begin position="162"/>
        <end position="195"/>
    </location>
</feature>
<evidence type="ECO:0000256" key="4">
    <source>
        <dbReference type="SAM" id="Phobius"/>
    </source>
</evidence>
<evidence type="ECO:0000313" key="5">
    <source>
        <dbReference type="EMBL" id="OAB80925.1"/>
    </source>
</evidence>
<keyword evidence="2 3" id="KW-0802">TPR repeat</keyword>
<evidence type="ECO:0000256" key="1">
    <source>
        <dbReference type="ARBA" id="ARBA00022737"/>
    </source>
</evidence>
<name>A0A167JRP6_9FLAO</name>
<reference evidence="5 6" key="1">
    <citation type="submission" date="2016-02" db="EMBL/GenBank/DDBJ databases">
        <title>Ulvibacter sp. LPB0005, isolated from Thais luteostoma.</title>
        <authorList>
            <person name="Shin S.-K."/>
            <person name="Yi H."/>
        </authorList>
    </citation>
    <scope>NUCLEOTIDE SEQUENCE [LARGE SCALE GENOMIC DNA]</scope>
    <source>
        <strain evidence="5 6">LPB0005</strain>
    </source>
</reference>
<keyword evidence="6" id="KW-1185">Reference proteome</keyword>
<evidence type="ECO:0000256" key="2">
    <source>
        <dbReference type="ARBA" id="ARBA00022803"/>
    </source>
</evidence>
<dbReference type="PANTHER" id="PTHR44858:SF1">
    <property type="entry name" value="UDP-N-ACETYLGLUCOSAMINE--PEPTIDE N-ACETYLGLUCOSAMINYLTRANSFERASE SPINDLY-RELATED"/>
    <property type="match status" value="1"/>
</dbReference>
<accession>A0A167JRP6</accession>
<dbReference type="RefSeq" id="WP_068589065.1">
    <property type="nucleotide sequence ID" value="NZ_LRXL01000022.1"/>
</dbReference>
<proteinExistence type="predicted"/>
<dbReference type="STRING" id="1763537.ULVI_01910"/>
<comment type="caution">
    <text evidence="5">The sequence shown here is derived from an EMBL/GenBank/DDBJ whole genome shotgun (WGS) entry which is preliminary data.</text>
</comment>
<dbReference type="InterPro" id="IPR019734">
    <property type="entry name" value="TPR_rpt"/>
</dbReference>
<protein>
    <submittedName>
        <fullName evidence="5">Pilus assembly protein PilF</fullName>
    </submittedName>
</protein>
<evidence type="ECO:0000313" key="6">
    <source>
        <dbReference type="Proteomes" id="UP000077013"/>
    </source>
</evidence>
<dbReference type="Gene3D" id="1.25.40.10">
    <property type="entry name" value="Tetratricopeptide repeat domain"/>
    <property type="match status" value="2"/>
</dbReference>
<feature type="transmembrane region" description="Helical" evidence="4">
    <location>
        <begin position="7"/>
        <end position="29"/>
    </location>
</feature>
<dbReference type="InterPro" id="IPR050498">
    <property type="entry name" value="Ycf3"/>
</dbReference>
<keyword evidence="4" id="KW-1133">Transmembrane helix</keyword>
<dbReference type="OrthoDB" id="935812at2"/>
<dbReference type="SUPFAM" id="SSF81901">
    <property type="entry name" value="HCP-like"/>
    <property type="match status" value="1"/>
</dbReference>
<dbReference type="Pfam" id="PF13414">
    <property type="entry name" value="TPR_11"/>
    <property type="match status" value="1"/>
</dbReference>
<sequence>MKKFFKIIGIIFGILLLILVCFVIYIYFWNNNRIEKAEEFAQRIENFESMESNEYMQYSIRFNKAGDFEQGFKYLNKAVELDPTLHLGYRGYMKLRFLRDFDGALSDFDRLDSLTPNFNDAPWGENIDFVRGECHFGNKNYQKAIDCFQRNIVNQTVGYSDIQSFVYLGMCEYELGNYEKAINEFNRALEQSDKTTEAYYFLSKVYQKLDNLPKARECIAKSKETLNYKRNDPYNEYLNEIYLSGIKDLEKQYAQ</sequence>
<dbReference type="Proteomes" id="UP000077013">
    <property type="component" value="Unassembled WGS sequence"/>
</dbReference>
<dbReference type="InterPro" id="IPR011990">
    <property type="entry name" value="TPR-like_helical_dom_sf"/>
</dbReference>
<dbReference type="EMBL" id="LRXL01000022">
    <property type="protein sequence ID" value="OAB80925.1"/>
    <property type="molecule type" value="Genomic_DNA"/>
</dbReference>
<dbReference type="SMART" id="SM00028">
    <property type="entry name" value="TPR"/>
    <property type="match status" value="4"/>
</dbReference>